<organism evidence="2 3">
    <name type="scientific">Chryseobacterium defluvii</name>
    <dbReference type="NCBI Taxonomy" id="160396"/>
    <lineage>
        <taxon>Bacteria</taxon>
        <taxon>Pseudomonadati</taxon>
        <taxon>Bacteroidota</taxon>
        <taxon>Flavobacteriia</taxon>
        <taxon>Flavobacteriales</taxon>
        <taxon>Weeksellaceae</taxon>
        <taxon>Chryseobacterium group</taxon>
        <taxon>Chryseobacterium</taxon>
    </lineage>
</organism>
<evidence type="ECO:0000313" key="2">
    <source>
        <dbReference type="EMBL" id="MBB4807986.1"/>
    </source>
</evidence>
<dbReference type="Proteomes" id="UP000592180">
    <property type="component" value="Unassembled WGS sequence"/>
</dbReference>
<keyword evidence="3" id="KW-1185">Reference proteome</keyword>
<sequence length="207" mass="24236">MKKLFFVFVLFSYSFLIAQSADQKKILEDSQSFMTLLKDKNYDEILNLTHPAIFDKIDKETMISGFKALLAGNEEFKIEITDPDKNAFNVSEVFTTKEKTRYAFCTYPMTMKMTFLKEKFDDEKKKMMTGMMEMQGMKSKFLDDSTLELSKESMIIAINDESTGNVWKYVNYDETNFLFASIMPVEVMEKAKEYYADFLIQQKEQAK</sequence>
<proteinExistence type="predicted"/>
<name>A0A840KFL9_9FLAO</name>
<dbReference type="EMBL" id="JACHLE010000006">
    <property type="protein sequence ID" value="MBB4807986.1"/>
    <property type="molecule type" value="Genomic_DNA"/>
</dbReference>
<evidence type="ECO:0000313" key="3">
    <source>
        <dbReference type="Proteomes" id="UP000592180"/>
    </source>
</evidence>
<dbReference type="RefSeq" id="WP_184191445.1">
    <property type="nucleotide sequence ID" value="NZ_JACHLE010000006.1"/>
</dbReference>
<reference evidence="2 3" key="1">
    <citation type="submission" date="2020-08" db="EMBL/GenBank/DDBJ databases">
        <title>Functional genomics of gut bacteria from endangered species of beetles.</title>
        <authorList>
            <person name="Carlos-Shanley C."/>
        </authorList>
    </citation>
    <scope>NUCLEOTIDE SEQUENCE [LARGE SCALE GENOMIC DNA]</scope>
    <source>
        <strain evidence="2 3">S00151</strain>
    </source>
</reference>
<feature type="signal peptide" evidence="1">
    <location>
        <begin position="1"/>
        <end position="18"/>
    </location>
</feature>
<evidence type="ECO:0008006" key="4">
    <source>
        <dbReference type="Google" id="ProtNLM"/>
    </source>
</evidence>
<keyword evidence="1" id="KW-0732">Signal</keyword>
<dbReference type="AlphaFoldDB" id="A0A840KFL9"/>
<comment type="caution">
    <text evidence="2">The sequence shown here is derived from an EMBL/GenBank/DDBJ whole genome shotgun (WGS) entry which is preliminary data.</text>
</comment>
<protein>
    <recommendedName>
        <fullName evidence="4">DUF4163 domain-containing protein</fullName>
    </recommendedName>
</protein>
<accession>A0A840KFL9</accession>
<evidence type="ECO:0000256" key="1">
    <source>
        <dbReference type="SAM" id="SignalP"/>
    </source>
</evidence>
<gene>
    <name evidence="2" type="ORF">HNP38_003326</name>
</gene>
<feature type="chain" id="PRO_5032684340" description="DUF4163 domain-containing protein" evidence="1">
    <location>
        <begin position="19"/>
        <end position="207"/>
    </location>
</feature>